<sequence>MCRTIDVNDLQSFIDAIDEAEEAYGPVDCIVNNAGIMLLGNIEQQADAEWRKMFETNVLGLLNGISIVLESMKKNQRGTIINISSLAGRKTYEHHAAYSGTKFAVHGISETVRWEMAPYNIRVITIAPGAAETELLDHISSESIVDEYRQWKSDIGGVMSAEEVAKSVIFAYSLPQSVCVRELVIAPTRQQN</sequence>
<keyword evidence="2" id="KW-0560">Oxidoreductase</keyword>
<dbReference type="Proteomes" id="UP001195624">
    <property type="component" value="Unassembled WGS sequence"/>
</dbReference>
<evidence type="ECO:0000256" key="2">
    <source>
        <dbReference type="ARBA" id="ARBA00023002"/>
    </source>
</evidence>
<name>A0ABS4PEG9_9GAMM</name>
<dbReference type="InterPro" id="IPR036291">
    <property type="entry name" value="NAD(P)-bd_dom_sf"/>
</dbReference>
<evidence type="ECO:0000313" key="4">
    <source>
        <dbReference type="EMBL" id="MBP2170501.1"/>
    </source>
</evidence>
<organism evidence="4 5">
    <name type="scientific">Winslowiella toletana</name>
    <dbReference type="NCBI Taxonomy" id="92490"/>
    <lineage>
        <taxon>Bacteria</taxon>
        <taxon>Pseudomonadati</taxon>
        <taxon>Pseudomonadota</taxon>
        <taxon>Gammaproteobacteria</taxon>
        <taxon>Enterobacterales</taxon>
        <taxon>Erwiniaceae</taxon>
        <taxon>Winslowiella</taxon>
    </lineage>
</organism>
<protein>
    <submittedName>
        <fullName evidence="4">NADP-dependent 3-hydroxy acid dehydrogenase YdfG</fullName>
    </submittedName>
</protein>
<dbReference type="PROSITE" id="PS00061">
    <property type="entry name" value="ADH_SHORT"/>
    <property type="match status" value="1"/>
</dbReference>
<comment type="similarity">
    <text evidence="1 3">Belongs to the short-chain dehydrogenases/reductases (SDR) family.</text>
</comment>
<dbReference type="SUPFAM" id="SSF51735">
    <property type="entry name" value="NAD(P)-binding Rossmann-fold domains"/>
    <property type="match status" value="1"/>
</dbReference>
<reference evidence="4 5" key="1">
    <citation type="submission" date="2021-03" db="EMBL/GenBank/DDBJ databases">
        <authorList>
            <person name="D'Agostino P."/>
            <person name="Huntemann M."/>
            <person name="Clum A."/>
            <person name="Spunde A."/>
            <person name="Palaniappan K."/>
            <person name="Ritter S."/>
            <person name="Mikhailova N."/>
            <person name="Chen I.-M."/>
            <person name="Stamatis D."/>
            <person name="Reddy T."/>
            <person name="O'Malley R."/>
            <person name="Daum C."/>
            <person name="Shapiro N."/>
            <person name="Ivanova N."/>
            <person name="Kyrpides N."/>
            <person name="Woyke T."/>
        </authorList>
    </citation>
    <scope>NUCLEOTIDE SEQUENCE [LARGE SCALE GENOMIC DNA]</scope>
    <source>
        <strain evidence="4 5">WS4403</strain>
    </source>
</reference>
<dbReference type="CDD" id="cd05233">
    <property type="entry name" value="SDR_c"/>
    <property type="match status" value="1"/>
</dbReference>
<dbReference type="RefSeq" id="WP_017799144.1">
    <property type="nucleotide sequence ID" value="NZ_JAGGMQ010000001.1"/>
</dbReference>
<dbReference type="Pfam" id="PF00106">
    <property type="entry name" value="adh_short"/>
    <property type="match status" value="1"/>
</dbReference>
<comment type="caution">
    <text evidence="4">The sequence shown here is derived from an EMBL/GenBank/DDBJ whole genome shotgun (WGS) entry which is preliminary data.</text>
</comment>
<evidence type="ECO:0000313" key="5">
    <source>
        <dbReference type="Proteomes" id="UP001195624"/>
    </source>
</evidence>
<reference evidence="5" key="2">
    <citation type="submission" date="2023-07" db="EMBL/GenBank/DDBJ databases">
        <title>Genome mining of underrepresented organisms for secondary metabolites.</title>
        <authorList>
            <person name="D'Agostino P.M."/>
        </authorList>
    </citation>
    <scope>NUCLEOTIDE SEQUENCE [LARGE SCALE GENOMIC DNA]</scope>
    <source>
        <strain evidence="5">WS4403</strain>
    </source>
</reference>
<proteinExistence type="inferred from homology"/>
<dbReference type="PANTHER" id="PTHR43115">
    <property type="entry name" value="DEHYDROGENASE/REDUCTASE SDR FAMILY MEMBER 11"/>
    <property type="match status" value="1"/>
</dbReference>
<evidence type="ECO:0000256" key="1">
    <source>
        <dbReference type="ARBA" id="ARBA00006484"/>
    </source>
</evidence>
<dbReference type="EMBL" id="JAGGMQ010000001">
    <property type="protein sequence ID" value="MBP2170501.1"/>
    <property type="molecule type" value="Genomic_DNA"/>
</dbReference>
<evidence type="ECO:0000256" key="3">
    <source>
        <dbReference type="RuleBase" id="RU000363"/>
    </source>
</evidence>
<dbReference type="PRINTS" id="PR00081">
    <property type="entry name" value="GDHRDH"/>
</dbReference>
<gene>
    <name evidence="4" type="ORF">J2125_003693</name>
</gene>
<dbReference type="Gene3D" id="3.40.50.720">
    <property type="entry name" value="NAD(P)-binding Rossmann-like Domain"/>
    <property type="match status" value="1"/>
</dbReference>
<keyword evidence="5" id="KW-1185">Reference proteome</keyword>
<dbReference type="PANTHER" id="PTHR43115:SF4">
    <property type="entry name" value="DEHYDROGENASE_REDUCTASE SDR FAMILY MEMBER 11"/>
    <property type="match status" value="1"/>
</dbReference>
<dbReference type="InterPro" id="IPR020904">
    <property type="entry name" value="Sc_DH/Rdtase_CS"/>
</dbReference>
<dbReference type="InterPro" id="IPR002347">
    <property type="entry name" value="SDR_fam"/>
</dbReference>
<dbReference type="PRINTS" id="PR00080">
    <property type="entry name" value="SDRFAMILY"/>
</dbReference>
<accession>A0ABS4PEG9</accession>